<comment type="subcellular location">
    <subcellularLocation>
        <location evidence="1 6">Cell membrane</location>
        <topology evidence="1 6">Multi-pass membrane protein</topology>
    </subcellularLocation>
</comment>
<dbReference type="eggNOG" id="COG0398">
    <property type="taxonomic scope" value="Bacteria"/>
</dbReference>
<dbReference type="Pfam" id="PF09335">
    <property type="entry name" value="VTT_dom"/>
    <property type="match status" value="1"/>
</dbReference>
<evidence type="ECO:0000259" key="7">
    <source>
        <dbReference type="Pfam" id="PF09335"/>
    </source>
</evidence>
<protein>
    <recommendedName>
        <fullName evidence="6">TVP38/TMEM64 family membrane protein</fullName>
    </recommendedName>
</protein>
<name>Q0AN27_MARMM</name>
<evidence type="ECO:0000256" key="6">
    <source>
        <dbReference type="RuleBase" id="RU366058"/>
    </source>
</evidence>
<dbReference type="RefSeq" id="WP_011643955.1">
    <property type="nucleotide sequence ID" value="NC_008347.1"/>
</dbReference>
<organism evidence="8 9">
    <name type="scientific">Maricaulis maris (strain MCS10)</name>
    <name type="common">Caulobacter maris</name>
    <dbReference type="NCBI Taxonomy" id="394221"/>
    <lineage>
        <taxon>Bacteria</taxon>
        <taxon>Pseudomonadati</taxon>
        <taxon>Pseudomonadota</taxon>
        <taxon>Alphaproteobacteria</taxon>
        <taxon>Maricaulales</taxon>
        <taxon>Maricaulaceae</taxon>
        <taxon>Maricaulis</taxon>
    </lineage>
</organism>
<feature type="transmembrane region" description="Helical" evidence="6">
    <location>
        <begin position="203"/>
        <end position="223"/>
    </location>
</feature>
<reference evidence="8 9" key="1">
    <citation type="submission" date="2006-08" db="EMBL/GenBank/DDBJ databases">
        <title>Complete sequence of Maricaulis maris MCS10.</title>
        <authorList>
            <consortium name="US DOE Joint Genome Institute"/>
            <person name="Copeland A."/>
            <person name="Lucas S."/>
            <person name="Lapidus A."/>
            <person name="Barry K."/>
            <person name="Detter J.C."/>
            <person name="Glavina del Rio T."/>
            <person name="Hammon N."/>
            <person name="Israni S."/>
            <person name="Dalin E."/>
            <person name="Tice H."/>
            <person name="Pitluck S."/>
            <person name="Saunders E."/>
            <person name="Brettin T."/>
            <person name="Bruce D."/>
            <person name="Han C."/>
            <person name="Tapia R."/>
            <person name="Gilna P."/>
            <person name="Schmutz J."/>
            <person name="Larimer F."/>
            <person name="Land M."/>
            <person name="Hauser L."/>
            <person name="Kyrpides N."/>
            <person name="Mikhailova N."/>
            <person name="Viollier P."/>
            <person name="Stephens C."/>
            <person name="Richardson P."/>
        </authorList>
    </citation>
    <scope>NUCLEOTIDE SEQUENCE [LARGE SCALE GENOMIC DNA]</scope>
    <source>
        <strain evidence="8 9">MCS10</strain>
    </source>
</reference>
<keyword evidence="5 6" id="KW-0472">Membrane</keyword>
<evidence type="ECO:0000256" key="3">
    <source>
        <dbReference type="ARBA" id="ARBA00022692"/>
    </source>
</evidence>
<evidence type="ECO:0000313" key="9">
    <source>
        <dbReference type="Proteomes" id="UP000001964"/>
    </source>
</evidence>
<feature type="domain" description="VTT" evidence="7">
    <location>
        <begin position="77"/>
        <end position="192"/>
    </location>
</feature>
<feature type="transmembrane region" description="Helical" evidence="6">
    <location>
        <begin position="60"/>
        <end position="89"/>
    </location>
</feature>
<dbReference type="Proteomes" id="UP000001964">
    <property type="component" value="Chromosome"/>
</dbReference>
<dbReference type="STRING" id="394221.Mmar10_2018"/>
<evidence type="ECO:0000256" key="2">
    <source>
        <dbReference type="ARBA" id="ARBA00022475"/>
    </source>
</evidence>
<dbReference type="OrthoDB" id="9814092at2"/>
<comment type="similarity">
    <text evidence="6">Belongs to the TVP38/TMEM64 family.</text>
</comment>
<feature type="transmembrane region" description="Helical" evidence="6">
    <location>
        <begin position="169"/>
        <end position="191"/>
    </location>
</feature>
<dbReference type="InterPro" id="IPR015414">
    <property type="entry name" value="TMEM64"/>
</dbReference>
<dbReference type="PANTHER" id="PTHR12677">
    <property type="entry name" value="GOLGI APPARATUS MEMBRANE PROTEIN TVP38-RELATED"/>
    <property type="match status" value="1"/>
</dbReference>
<dbReference type="AlphaFoldDB" id="Q0AN27"/>
<dbReference type="PANTHER" id="PTHR12677:SF59">
    <property type="entry name" value="GOLGI APPARATUS MEMBRANE PROTEIN TVP38-RELATED"/>
    <property type="match status" value="1"/>
</dbReference>
<proteinExistence type="inferred from homology"/>
<evidence type="ECO:0000256" key="4">
    <source>
        <dbReference type="ARBA" id="ARBA00022989"/>
    </source>
</evidence>
<dbReference type="InterPro" id="IPR032816">
    <property type="entry name" value="VTT_dom"/>
</dbReference>
<keyword evidence="3 6" id="KW-0812">Transmembrane</keyword>
<evidence type="ECO:0000313" key="8">
    <source>
        <dbReference type="EMBL" id="ABI66310.1"/>
    </source>
</evidence>
<keyword evidence="9" id="KW-1185">Reference proteome</keyword>
<dbReference type="EMBL" id="CP000449">
    <property type="protein sequence ID" value="ABI66310.1"/>
    <property type="molecule type" value="Genomic_DNA"/>
</dbReference>
<accession>Q0AN27</accession>
<gene>
    <name evidence="8" type="ordered locus">Mmar10_2018</name>
</gene>
<evidence type="ECO:0000256" key="1">
    <source>
        <dbReference type="ARBA" id="ARBA00004651"/>
    </source>
</evidence>
<sequence>MNRLTDFFLKMDARAARAVLVSVGLFFVVALVFLLGRFVLEIEPGEAGSWFEASASQWYALPLTILIFTALSFLGAPQFGLMAAALVAFGPTTGAIYAFVATQCSAAVNYFVGRYFGADIFKRYAGDWANRISDFIGRNGLLASMVVRWVPSGPFIVVNMGFGVARTPYWAFALGTALGSAPKIFIVALMGESIRSMLTEGNVLLGIAFAAAAFAWIGIMLLARIWLRRNRSPVGADDTGDGENP</sequence>
<dbReference type="GO" id="GO:0005886">
    <property type="term" value="C:plasma membrane"/>
    <property type="evidence" value="ECO:0007669"/>
    <property type="project" value="UniProtKB-SubCell"/>
</dbReference>
<feature type="transmembrane region" description="Helical" evidence="6">
    <location>
        <begin position="136"/>
        <end position="157"/>
    </location>
</feature>
<feature type="transmembrane region" description="Helical" evidence="6">
    <location>
        <begin position="20"/>
        <end position="40"/>
    </location>
</feature>
<keyword evidence="2 6" id="KW-1003">Cell membrane</keyword>
<dbReference type="KEGG" id="mmr:Mmar10_2018"/>
<dbReference type="HOGENOM" id="CLU_038944_4_3_5"/>
<evidence type="ECO:0000256" key="5">
    <source>
        <dbReference type="ARBA" id="ARBA00023136"/>
    </source>
</evidence>
<keyword evidence="4 6" id="KW-1133">Transmembrane helix</keyword>